<proteinExistence type="predicted"/>
<sequence>MTDGGSTMEPKWRPGHIMESYCRRKLTKACAGRTTDALEHLAVAELGTKAALRYFHYRCDSWRLNKGISWSKLCRHVHVCSSLLWCRQRTLFVPFVDIQGGSNLYERIGSSSSKGDGLRLSGGTFIRFAEFL</sequence>
<keyword evidence="1" id="KW-1185">Reference proteome</keyword>
<evidence type="ECO:0000313" key="1">
    <source>
        <dbReference type="Proteomes" id="UP000887572"/>
    </source>
</evidence>
<organism evidence="1 2">
    <name type="scientific">Globodera rostochiensis</name>
    <name type="common">Golden nematode worm</name>
    <name type="synonym">Heterodera rostochiensis</name>
    <dbReference type="NCBI Taxonomy" id="31243"/>
    <lineage>
        <taxon>Eukaryota</taxon>
        <taxon>Metazoa</taxon>
        <taxon>Ecdysozoa</taxon>
        <taxon>Nematoda</taxon>
        <taxon>Chromadorea</taxon>
        <taxon>Rhabditida</taxon>
        <taxon>Tylenchina</taxon>
        <taxon>Tylenchomorpha</taxon>
        <taxon>Tylenchoidea</taxon>
        <taxon>Heteroderidae</taxon>
        <taxon>Heteroderinae</taxon>
        <taxon>Globodera</taxon>
    </lineage>
</organism>
<accession>A0A914HR87</accession>
<reference evidence="2" key="1">
    <citation type="submission" date="2022-11" db="UniProtKB">
        <authorList>
            <consortium name="WormBaseParasite"/>
        </authorList>
    </citation>
    <scope>IDENTIFICATION</scope>
</reference>
<protein>
    <submittedName>
        <fullName evidence="2">Uncharacterized protein</fullName>
    </submittedName>
</protein>
<dbReference type="WBParaSite" id="Gr19_v10_g3725.t1">
    <property type="protein sequence ID" value="Gr19_v10_g3725.t1"/>
    <property type="gene ID" value="Gr19_v10_g3725"/>
</dbReference>
<name>A0A914HR87_GLORO</name>
<dbReference type="AlphaFoldDB" id="A0A914HR87"/>
<dbReference type="Proteomes" id="UP000887572">
    <property type="component" value="Unplaced"/>
</dbReference>
<evidence type="ECO:0000313" key="2">
    <source>
        <dbReference type="WBParaSite" id="Gr19_v10_g3725.t1"/>
    </source>
</evidence>